<proteinExistence type="predicted"/>
<comment type="caution">
    <text evidence="1">The sequence shown here is derived from an EMBL/GenBank/DDBJ whole genome shotgun (WGS) entry which is preliminary data.</text>
</comment>
<name>A0A5B7DXC6_PORTR</name>
<sequence length="63" mass="7247">MKTRTRQDFKKRGTEKLKPGSQCQSYAFRISNSLVRGRKEYNSLLFRNQNAGIARVTVGRLGK</sequence>
<accession>A0A5B7DXC6</accession>
<dbReference type="Proteomes" id="UP000324222">
    <property type="component" value="Unassembled WGS sequence"/>
</dbReference>
<dbReference type="AlphaFoldDB" id="A0A5B7DXC6"/>
<evidence type="ECO:0000313" key="2">
    <source>
        <dbReference type="Proteomes" id="UP000324222"/>
    </source>
</evidence>
<protein>
    <submittedName>
        <fullName evidence="1">Uncharacterized protein</fullName>
    </submittedName>
</protein>
<keyword evidence="2" id="KW-1185">Reference proteome</keyword>
<reference evidence="1 2" key="1">
    <citation type="submission" date="2019-05" db="EMBL/GenBank/DDBJ databases">
        <title>Another draft genome of Portunus trituberculatus and its Hox gene families provides insights of decapod evolution.</title>
        <authorList>
            <person name="Jeong J.-H."/>
            <person name="Song I."/>
            <person name="Kim S."/>
            <person name="Choi T."/>
            <person name="Kim D."/>
            <person name="Ryu S."/>
            <person name="Kim W."/>
        </authorList>
    </citation>
    <scope>NUCLEOTIDE SEQUENCE [LARGE SCALE GENOMIC DNA]</scope>
    <source>
        <tissue evidence="1">Muscle</tissue>
    </source>
</reference>
<gene>
    <name evidence="1" type="ORF">E2C01_018799</name>
</gene>
<evidence type="ECO:0000313" key="1">
    <source>
        <dbReference type="EMBL" id="MPC25677.1"/>
    </source>
</evidence>
<dbReference type="EMBL" id="VSRR010001494">
    <property type="protein sequence ID" value="MPC25677.1"/>
    <property type="molecule type" value="Genomic_DNA"/>
</dbReference>
<organism evidence="1 2">
    <name type="scientific">Portunus trituberculatus</name>
    <name type="common">Swimming crab</name>
    <name type="synonym">Neptunus trituberculatus</name>
    <dbReference type="NCBI Taxonomy" id="210409"/>
    <lineage>
        <taxon>Eukaryota</taxon>
        <taxon>Metazoa</taxon>
        <taxon>Ecdysozoa</taxon>
        <taxon>Arthropoda</taxon>
        <taxon>Crustacea</taxon>
        <taxon>Multicrustacea</taxon>
        <taxon>Malacostraca</taxon>
        <taxon>Eumalacostraca</taxon>
        <taxon>Eucarida</taxon>
        <taxon>Decapoda</taxon>
        <taxon>Pleocyemata</taxon>
        <taxon>Brachyura</taxon>
        <taxon>Eubrachyura</taxon>
        <taxon>Portunoidea</taxon>
        <taxon>Portunidae</taxon>
        <taxon>Portuninae</taxon>
        <taxon>Portunus</taxon>
    </lineage>
</organism>